<evidence type="ECO:0000313" key="1">
    <source>
        <dbReference type="EMBL" id="SDY71548.1"/>
    </source>
</evidence>
<proteinExistence type="predicted"/>
<reference evidence="1 2" key="1">
    <citation type="submission" date="2016-10" db="EMBL/GenBank/DDBJ databases">
        <authorList>
            <person name="de Groot N.N."/>
        </authorList>
    </citation>
    <scope>NUCLEOTIDE SEQUENCE [LARGE SCALE GENOMIC DNA]</scope>
    <source>
        <strain evidence="1 2">DSM 26880</strain>
    </source>
</reference>
<dbReference type="Proteomes" id="UP000199286">
    <property type="component" value="Unassembled WGS sequence"/>
</dbReference>
<dbReference type="STRING" id="321339.SAMN05444340_115110"/>
<dbReference type="AlphaFoldDB" id="A0A1H3M5M7"/>
<keyword evidence="2" id="KW-1185">Reference proteome</keyword>
<evidence type="ECO:0000313" key="2">
    <source>
        <dbReference type="Proteomes" id="UP000199286"/>
    </source>
</evidence>
<name>A0A1H3M5M7_9RHOB</name>
<dbReference type="EMBL" id="FNPF01000015">
    <property type="protein sequence ID" value="SDY71548.1"/>
    <property type="molecule type" value="Genomic_DNA"/>
</dbReference>
<sequence>MTLNGLLLKLLHDLKTDVFERRQLLLGLLGDLVNLVIGLLHRFIGDAVLELAHEVNLRSFILRKCCETHEWQQCESCAAAWKRSANGRTGP</sequence>
<organism evidence="1 2">
    <name type="scientific">Citreimonas salinaria</name>
    <dbReference type="NCBI Taxonomy" id="321339"/>
    <lineage>
        <taxon>Bacteria</taxon>
        <taxon>Pseudomonadati</taxon>
        <taxon>Pseudomonadota</taxon>
        <taxon>Alphaproteobacteria</taxon>
        <taxon>Rhodobacterales</taxon>
        <taxon>Roseobacteraceae</taxon>
        <taxon>Citreimonas</taxon>
    </lineage>
</organism>
<accession>A0A1H3M5M7</accession>
<gene>
    <name evidence="1" type="ORF">SAMN05444340_115110</name>
</gene>
<protein>
    <submittedName>
        <fullName evidence="1">Uncharacterized protein</fullName>
    </submittedName>
</protein>